<dbReference type="Gene3D" id="3.90.550.10">
    <property type="entry name" value="Spore Coat Polysaccharide Biosynthesis Protein SpsA, Chain A"/>
    <property type="match status" value="1"/>
</dbReference>
<dbReference type="Proteomes" id="UP000324209">
    <property type="component" value="Chromosome"/>
</dbReference>
<gene>
    <name evidence="1" type="ORF">EXM22_02815</name>
</gene>
<sequence length="316" mass="36968">MSNPVVSLCIPTNGIIKWLIPVLESIYAQNVDEKLYEVVVTDNGRNLKFKNAINKYISTKTNFVYKKTSAEGFLNQIESFKITRGLFLKFINHRMVLLPGALQAFIDFALENMENKPVVYFSNGKLLNLRKEITVNNSFDKFVCTLSYWSSWSAGIALWKEDLALLDKIKFNNLFPHTDILFLRRDHEEYIVDNRILLHEIPTNWAFKGSYDLFNAFAVEYISIILNLFRDGNISKKTFLKVKRDNFSYISDRYIVYIFLKKKSSFDFTGYTDSINFFYSIFHVRVSVLRLPLLALQILIRRIKSKRIRKLQIAGE</sequence>
<evidence type="ECO:0000313" key="2">
    <source>
        <dbReference type="Proteomes" id="UP000324209"/>
    </source>
</evidence>
<dbReference type="EMBL" id="CP036150">
    <property type="protein sequence ID" value="QEN06969.1"/>
    <property type="molecule type" value="Genomic_DNA"/>
</dbReference>
<protein>
    <recommendedName>
        <fullName evidence="3">Glycosyltransferase</fullName>
    </recommendedName>
</protein>
<dbReference type="OrthoDB" id="1334872at2"/>
<evidence type="ECO:0008006" key="3">
    <source>
        <dbReference type="Google" id="ProtNLM"/>
    </source>
</evidence>
<dbReference type="RefSeq" id="WP_149485051.1">
    <property type="nucleotide sequence ID" value="NZ_CP036150.1"/>
</dbReference>
<dbReference type="KEGG" id="ock:EXM22_02815"/>
<dbReference type="SUPFAM" id="SSF53448">
    <property type="entry name" value="Nucleotide-diphospho-sugar transferases"/>
    <property type="match status" value="1"/>
</dbReference>
<organism evidence="1 2">
    <name type="scientific">Oceanispirochaeta crateris</name>
    <dbReference type="NCBI Taxonomy" id="2518645"/>
    <lineage>
        <taxon>Bacteria</taxon>
        <taxon>Pseudomonadati</taxon>
        <taxon>Spirochaetota</taxon>
        <taxon>Spirochaetia</taxon>
        <taxon>Spirochaetales</taxon>
        <taxon>Spirochaetaceae</taxon>
        <taxon>Oceanispirochaeta</taxon>
    </lineage>
</organism>
<reference evidence="1 2" key="1">
    <citation type="submission" date="2019-02" db="EMBL/GenBank/DDBJ databases">
        <title>Complete Genome Sequence and Methylome Analysis of free living Spirochaetas.</title>
        <authorList>
            <person name="Fomenkov A."/>
            <person name="Dubinina G."/>
            <person name="Leshcheva N."/>
            <person name="Mikheeva N."/>
            <person name="Grabovich M."/>
            <person name="Vincze T."/>
            <person name="Roberts R.J."/>
        </authorList>
    </citation>
    <scope>NUCLEOTIDE SEQUENCE [LARGE SCALE GENOMIC DNA]</scope>
    <source>
        <strain evidence="1 2">K2</strain>
    </source>
</reference>
<evidence type="ECO:0000313" key="1">
    <source>
        <dbReference type="EMBL" id="QEN06969.1"/>
    </source>
</evidence>
<proteinExistence type="predicted"/>
<accession>A0A5C1QIJ7</accession>
<keyword evidence="2" id="KW-1185">Reference proteome</keyword>
<dbReference type="InterPro" id="IPR029044">
    <property type="entry name" value="Nucleotide-diphossugar_trans"/>
</dbReference>
<dbReference type="AlphaFoldDB" id="A0A5C1QIJ7"/>
<name>A0A5C1QIJ7_9SPIO</name>